<sequence length="267" mass="28861">MPLAGVRSPMPVLVLLHVRPSRLLIGVVSGVGVGTMVAVEEQAAGLVESARRDGPYLVVALDGFTVRFLLGDDDPALTENGDAHVVMADGTTRSVTFLTPRAIQRVLDRWHDTGEAGRGSYFWAADMVVIPRPGIQAVVSAVAELVRSGEIRAACQVLTGHHDEAALTGADLDQIEHRAMLATRGPWEPRLETRWGTGGASCIDLNPGRDEDNELFLTYAPDNRVSPDTQLDADVDFIAHARTDVPKLVAEVRRLRAHRDQDPIVSA</sequence>
<organism evidence="1 2">
    <name type="scientific">Phytohabitans aurantiacus</name>
    <dbReference type="NCBI Taxonomy" id="3016789"/>
    <lineage>
        <taxon>Bacteria</taxon>
        <taxon>Bacillati</taxon>
        <taxon>Actinomycetota</taxon>
        <taxon>Actinomycetes</taxon>
        <taxon>Micromonosporales</taxon>
        <taxon>Micromonosporaceae</taxon>
    </lineage>
</organism>
<evidence type="ECO:0000313" key="1">
    <source>
        <dbReference type="EMBL" id="GLI00631.1"/>
    </source>
</evidence>
<reference evidence="1" key="1">
    <citation type="submission" date="2022-12" db="EMBL/GenBank/DDBJ databases">
        <title>New Phytohabitans aurantiacus sp. RD004123 nov., an actinomycete isolated from soil.</title>
        <authorList>
            <person name="Triningsih D.W."/>
            <person name="Harunari E."/>
            <person name="Igarashi Y."/>
        </authorList>
    </citation>
    <scope>NUCLEOTIDE SEQUENCE</scope>
    <source>
        <strain evidence="1">RD004123</strain>
    </source>
</reference>
<dbReference type="Proteomes" id="UP001144280">
    <property type="component" value="Unassembled WGS sequence"/>
</dbReference>
<comment type="caution">
    <text evidence="1">The sequence shown here is derived from an EMBL/GenBank/DDBJ whole genome shotgun (WGS) entry which is preliminary data.</text>
</comment>
<accession>A0ABQ5R1M8</accession>
<name>A0ABQ5R1M8_9ACTN</name>
<keyword evidence="2" id="KW-1185">Reference proteome</keyword>
<protein>
    <recommendedName>
        <fullName evidence="3">ESAT-6 protein secretion system EspG family protein</fullName>
    </recommendedName>
</protein>
<evidence type="ECO:0008006" key="3">
    <source>
        <dbReference type="Google" id="ProtNLM"/>
    </source>
</evidence>
<evidence type="ECO:0000313" key="2">
    <source>
        <dbReference type="Proteomes" id="UP001144280"/>
    </source>
</evidence>
<dbReference type="EMBL" id="BSDI01000033">
    <property type="protein sequence ID" value="GLI00631.1"/>
    <property type="molecule type" value="Genomic_DNA"/>
</dbReference>
<gene>
    <name evidence="1" type="ORF">Pa4123_59070</name>
</gene>
<proteinExistence type="predicted"/>